<keyword evidence="3" id="KW-1185">Reference proteome</keyword>
<evidence type="ECO:0000256" key="1">
    <source>
        <dbReference type="SAM" id="MobiDB-lite"/>
    </source>
</evidence>
<feature type="region of interest" description="Disordered" evidence="1">
    <location>
        <begin position="1"/>
        <end position="20"/>
    </location>
</feature>
<dbReference type="EMBL" id="FMSP01000018">
    <property type="protein sequence ID" value="SCV73299.1"/>
    <property type="molecule type" value="Genomic_DNA"/>
</dbReference>
<accession>A0A238FKH5</accession>
<evidence type="ECO:0000313" key="2">
    <source>
        <dbReference type="EMBL" id="SCV73299.1"/>
    </source>
</evidence>
<gene>
    <name evidence="2" type="ORF">BQ2448_7225</name>
</gene>
<reference evidence="3" key="1">
    <citation type="submission" date="2016-09" db="EMBL/GenBank/DDBJ databases">
        <authorList>
            <person name="Jeantristanb JTB J.-T."/>
            <person name="Ricardo R."/>
        </authorList>
    </citation>
    <scope>NUCLEOTIDE SEQUENCE [LARGE SCALE GENOMIC DNA]</scope>
</reference>
<sequence>MEEGRAGEEQAKGRKENRSLSFEPMMEEMVDYAVGELENSANCWRKVEADTNCRIRFFRMYQQSYFDPIYSSDHLIIDNLRSSLLSRNVKLKHAMKIHGPIA</sequence>
<name>A0A238FKH5_9BASI</name>
<feature type="compositionally biased region" description="Basic and acidic residues" evidence="1">
    <location>
        <begin position="1"/>
        <end position="18"/>
    </location>
</feature>
<proteinExistence type="predicted"/>
<dbReference type="Proteomes" id="UP000198372">
    <property type="component" value="Unassembled WGS sequence"/>
</dbReference>
<evidence type="ECO:0000313" key="3">
    <source>
        <dbReference type="Proteomes" id="UP000198372"/>
    </source>
</evidence>
<organism evidence="2 3">
    <name type="scientific">Microbotryum intermedium</name>
    <dbReference type="NCBI Taxonomy" id="269621"/>
    <lineage>
        <taxon>Eukaryota</taxon>
        <taxon>Fungi</taxon>
        <taxon>Dikarya</taxon>
        <taxon>Basidiomycota</taxon>
        <taxon>Pucciniomycotina</taxon>
        <taxon>Microbotryomycetes</taxon>
        <taxon>Microbotryales</taxon>
        <taxon>Microbotryaceae</taxon>
        <taxon>Microbotryum</taxon>
    </lineage>
</organism>
<protein>
    <submittedName>
        <fullName evidence="2">BQ2448_7225 protein</fullName>
    </submittedName>
</protein>
<dbReference type="AlphaFoldDB" id="A0A238FKH5"/>